<organism evidence="7 9">
    <name type="scientific">Bosea thiooxidans</name>
    <dbReference type="NCBI Taxonomy" id="53254"/>
    <lineage>
        <taxon>Bacteria</taxon>
        <taxon>Pseudomonadati</taxon>
        <taxon>Pseudomonadota</taxon>
        <taxon>Alphaproteobacteria</taxon>
        <taxon>Hyphomicrobiales</taxon>
        <taxon>Boseaceae</taxon>
        <taxon>Bosea</taxon>
    </lineage>
</organism>
<evidence type="ECO:0000256" key="3">
    <source>
        <dbReference type="ARBA" id="ARBA00022448"/>
    </source>
</evidence>
<dbReference type="PANTHER" id="PTHR30024">
    <property type="entry name" value="ALIPHATIC SULFONATES-BINDING PROTEIN-RELATED"/>
    <property type="match status" value="1"/>
</dbReference>
<dbReference type="GO" id="GO:0042597">
    <property type="term" value="C:periplasmic space"/>
    <property type="evidence" value="ECO:0007669"/>
    <property type="project" value="UniProtKB-SubCell"/>
</dbReference>
<dbReference type="RefSeq" id="WP_055730011.1">
    <property type="nucleotide sequence ID" value="NZ_FUYX01000006.1"/>
</dbReference>
<keyword evidence="4 5" id="KW-0732">Signal</keyword>
<evidence type="ECO:0000256" key="2">
    <source>
        <dbReference type="ARBA" id="ARBA00010742"/>
    </source>
</evidence>
<dbReference type="CDD" id="cd01008">
    <property type="entry name" value="PBP2_NrtA_SsuA_CpmA_like"/>
    <property type="match status" value="1"/>
</dbReference>
<accession>A0A0Q3I107</accession>
<dbReference type="Pfam" id="PF09084">
    <property type="entry name" value="NMT1"/>
    <property type="match status" value="1"/>
</dbReference>
<keyword evidence="9" id="KW-1185">Reference proteome</keyword>
<dbReference type="EMBL" id="LMAR01000064">
    <property type="protein sequence ID" value="KQK28663.1"/>
    <property type="molecule type" value="Genomic_DNA"/>
</dbReference>
<dbReference type="InterPro" id="IPR015168">
    <property type="entry name" value="SsuA/THI5"/>
</dbReference>
<dbReference type="Proteomes" id="UP000190130">
    <property type="component" value="Unassembled WGS sequence"/>
</dbReference>
<dbReference type="NCBIfam" id="TIGR01728">
    <property type="entry name" value="SsuA_fam"/>
    <property type="match status" value="1"/>
</dbReference>
<comment type="similarity">
    <text evidence="2">Belongs to the bacterial solute-binding protein SsuA/TauA family.</text>
</comment>
<dbReference type="InterPro" id="IPR010067">
    <property type="entry name" value="ABC_SsuA_sub-bd"/>
</dbReference>
<dbReference type="SUPFAM" id="SSF53850">
    <property type="entry name" value="Periplasmic binding protein-like II"/>
    <property type="match status" value="1"/>
</dbReference>
<dbReference type="AlphaFoldDB" id="A0A0Q3I107"/>
<dbReference type="GO" id="GO:0016020">
    <property type="term" value="C:membrane"/>
    <property type="evidence" value="ECO:0007669"/>
    <property type="project" value="InterPro"/>
</dbReference>
<gene>
    <name evidence="7" type="ORF">ARD30_21035</name>
    <name evidence="8" type="ORF">SAMN05660750_02635</name>
</gene>
<dbReference type="STRING" id="53254.SAMN05660750_02635"/>
<dbReference type="OrthoDB" id="8195871at2"/>
<evidence type="ECO:0000313" key="10">
    <source>
        <dbReference type="Proteomes" id="UP000190130"/>
    </source>
</evidence>
<evidence type="ECO:0000259" key="6">
    <source>
        <dbReference type="Pfam" id="PF09084"/>
    </source>
</evidence>
<feature type="signal peptide" evidence="5">
    <location>
        <begin position="1"/>
        <end position="20"/>
    </location>
</feature>
<dbReference type="Gene3D" id="3.40.190.10">
    <property type="entry name" value="Periplasmic binding protein-like II"/>
    <property type="match status" value="2"/>
</dbReference>
<evidence type="ECO:0000313" key="8">
    <source>
        <dbReference type="EMBL" id="SKB84875.1"/>
    </source>
</evidence>
<dbReference type="GO" id="GO:0042626">
    <property type="term" value="F:ATPase-coupled transmembrane transporter activity"/>
    <property type="evidence" value="ECO:0007669"/>
    <property type="project" value="InterPro"/>
</dbReference>
<dbReference type="PANTHER" id="PTHR30024:SF47">
    <property type="entry name" value="TAURINE-BINDING PERIPLASMIC PROTEIN"/>
    <property type="match status" value="1"/>
</dbReference>
<proteinExistence type="inferred from homology"/>
<feature type="domain" description="SsuA/THI5-like" evidence="6">
    <location>
        <begin position="53"/>
        <end position="248"/>
    </location>
</feature>
<sequence>MKRLASLGLALTLLIGPAAAADKPKTVRVTYVTAPFNVPSIVMREMGYLDEAFAKFGIKVENPVITSGAQQTQALAAGEIDLASVLGGTSAILARANGVDLKVVAAYARSPKAYFLMTRADGPAKIADLKGKKIAGPKGTVLNQLLVAALASQKLTLNDVEYINMDLPAARAALLAGQVDVATLAGANVTLVEKAGGKALTSGEGLIKPTTVIGARTAFAEQHPDLLAAYFEAHRKALDFVAKNPEEALAIAAREQKISIEDARAQLPLYDFTPAMTEADIANLSEDQDFMVQAGMLPKAKAIDIKASLVAPSAFTLK</sequence>
<keyword evidence="3" id="KW-0813">Transport</keyword>
<evidence type="ECO:0000256" key="1">
    <source>
        <dbReference type="ARBA" id="ARBA00004418"/>
    </source>
</evidence>
<dbReference type="EMBL" id="FUYX01000006">
    <property type="protein sequence ID" value="SKB84875.1"/>
    <property type="molecule type" value="Genomic_DNA"/>
</dbReference>
<name>A0A0Q3I107_9HYPH</name>
<protein>
    <submittedName>
        <fullName evidence="7">ABC transporter substrate-binding protein</fullName>
    </submittedName>
    <submittedName>
        <fullName evidence="8">Sulfonate transport system substrate-binding protein</fullName>
    </submittedName>
</protein>
<dbReference type="Proteomes" id="UP000051562">
    <property type="component" value="Unassembled WGS sequence"/>
</dbReference>
<evidence type="ECO:0000313" key="9">
    <source>
        <dbReference type="Proteomes" id="UP000051562"/>
    </source>
</evidence>
<comment type="subcellular location">
    <subcellularLocation>
        <location evidence="1">Periplasm</location>
    </subcellularLocation>
</comment>
<evidence type="ECO:0000256" key="4">
    <source>
        <dbReference type="ARBA" id="ARBA00022729"/>
    </source>
</evidence>
<evidence type="ECO:0000313" key="7">
    <source>
        <dbReference type="EMBL" id="KQK28663.1"/>
    </source>
</evidence>
<reference evidence="8 10" key="2">
    <citation type="submission" date="2017-02" db="EMBL/GenBank/DDBJ databases">
        <authorList>
            <person name="Peterson S.W."/>
        </authorList>
    </citation>
    <scope>NUCLEOTIDE SEQUENCE [LARGE SCALE GENOMIC DNA]</scope>
    <source>
        <strain evidence="8 10">DSM 9653</strain>
    </source>
</reference>
<reference evidence="7 9" key="1">
    <citation type="submission" date="2015-10" db="EMBL/GenBank/DDBJ databases">
        <title>Draft genome of Bosea thiooxidans.</title>
        <authorList>
            <person name="Wang X."/>
        </authorList>
    </citation>
    <scope>NUCLEOTIDE SEQUENCE [LARGE SCALE GENOMIC DNA]</scope>
    <source>
        <strain evidence="7 9">CGMCC 9174</strain>
    </source>
</reference>
<feature type="chain" id="PRO_5014520313" evidence="5">
    <location>
        <begin position="21"/>
        <end position="318"/>
    </location>
</feature>
<evidence type="ECO:0000256" key="5">
    <source>
        <dbReference type="SAM" id="SignalP"/>
    </source>
</evidence>